<dbReference type="Gene3D" id="1.10.238.10">
    <property type="entry name" value="EF-hand"/>
    <property type="match status" value="2"/>
</dbReference>
<dbReference type="PROSITE" id="PS50222">
    <property type="entry name" value="EF_HAND_2"/>
    <property type="match status" value="2"/>
</dbReference>
<evidence type="ECO:0000256" key="1">
    <source>
        <dbReference type="ARBA" id="ARBA00000971"/>
    </source>
</evidence>
<evidence type="ECO:0000256" key="2">
    <source>
        <dbReference type="ARBA" id="ARBA00013194"/>
    </source>
</evidence>
<sequence length="245" mass="24633">MHARNRNMLAVALAAAVFSPLALAQSVQGALNGAGHAQAQLPTAPATLPAPAMPQAPTLPTQASPRAEAAVSAAMQHEIPPPAGDVQTTQPSQVAVDAQVAGEAKAQGATHAQAHSAVATRGVFATLDVDGDGSISATEAEADADFDFAAMDADGDGLVSDAEYRASAKGAMDTSQGVAHAQAHSAVVTRDVFGRLDADGDGKISATEAEADTSLEFAAMDGDGDGFVTDAEYRTYAKADVPAQP</sequence>
<comment type="caution">
    <text evidence="11">The sequence shown here is derived from an EMBL/GenBank/DDBJ whole genome shotgun (WGS) entry which is preliminary data.</text>
</comment>
<keyword evidence="5" id="KW-0697">Rotamase</keyword>
<dbReference type="SUPFAM" id="SSF47473">
    <property type="entry name" value="EF-hand"/>
    <property type="match status" value="1"/>
</dbReference>
<reference evidence="11 12" key="1">
    <citation type="submission" date="2022-03" db="EMBL/GenBank/DDBJ databases">
        <title>Luteimonas soily sp. nov., a novel bacterium isolated from the soil.</title>
        <authorList>
            <person name="Zhang X."/>
        </authorList>
    </citation>
    <scope>NUCLEOTIDE SEQUENCE [LARGE SCALE GENOMIC DNA]</scope>
    <source>
        <strain evidence="11 12">50</strain>
    </source>
</reference>
<evidence type="ECO:0000256" key="4">
    <source>
        <dbReference type="ARBA" id="ARBA00022737"/>
    </source>
</evidence>
<evidence type="ECO:0000256" key="9">
    <source>
        <dbReference type="SAM" id="SignalP"/>
    </source>
</evidence>
<dbReference type="EMBL" id="JALGCL010000005">
    <property type="protein sequence ID" value="MCJ0826767.1"/>
    <property type="molecule type" value="Genomic_DNA"/>
</dbReference>
<evidence type="ECO:0000259" key="10">
    <source>
        <dbReference type="PROSITE" id="PS50222"/>
    </source>
</evidence>
<dbReference type="PANTHER" id="PTHR46222:SF3">
    <property type="entry name" value="PEPTIDYLPROLYL ISOMERASE"/>
    <property type="match status" value="1"/>
</dbReference>
<evidence type="ECO:0000256" key="3">
    <source>
        <dbReference type="ARBA" id="ARBA00022729"/>
    </source>
</evidence>
<gene>
    <name evidence="11" type="ORF">MQC88_12525</name>
</gene>
<dbReference type="PROSITE" id="PS00018">
    <property type="entry name" value="EF_HAND_1"/>
    <property type="match status" value="2"/>
</dbReference>
<keyword evidence="6" id="KW-0413">Isomerase</keyword>
<name>A0ABT0A728_9GAMM</name>
<comment type="catalytic activity">
    <reaction evidence="1">
        <text>[protein]-peptidylproline (omega=180) = [protein]-peptidylproline (omega=0)</text>
        <dbReference type="Rhea" id="RHEA:16237"/>
        <dbReference type="Rhea" id="RHEA-COMP:10747"/>
        <dbReference type="Rhea" id="RHEA-COMP:10748"/>
        <dbReference type="ChEBI" id="CHEBI:83833"/>
        <dbReference type="ChEBI" id="CHEBI:83834"/>
        <dbReference type="EC" id="5.2.1.8"/>
    </reaction>
</comment>
<dbReference type="InterPro" id="IPR011992">
    <property type="entry name" value="EF-hand-dom_pair"/>
</dbReference>
<dbReference type="EC" id="5.2.1.8" evidence="2"/>
<feature type="domain" description="EF-hand" evidence="10">
    <location>
        <begin position="208"/>
        <end position="243"/>
    </location>
</feature>
<evidence type="ECO:0000256" key="8">
    <source>
        <dbReference type="SAM" id="MobiDB-lite"/>
    </source>
</evidence>
<organism evidence="11 12">
    <name type="scientific">Cognatiluteimonas sedimenti</name>
    <dbReference type="NCBI Taxonomy" id="2927791"/>
    <lineage>
        <taxon>Bacteria</taxon>
        <taxon>Pseudomonadati</taxon>
        <taxon>Pseudomonadota</taxon>
        <taxon>Gammaproteobacteria</taxon>
        <taxon>Lysobacterales</taxon>
        <taxon>Lysobacteraceae</taxon>
        <taxon>Cognatiluteimonas</taxon>
    </lineage>
</organism>
<dbReference type="RefSeq" id="WP_243322591.1">
    <property type="nucleotide sequence ID" value="NZ_JALGCL010000005.1"/>
</dbReference>
<proteinExistence type="predicted"/>
<dbReference type="Pfam" id="PF13202">
    <property type="entry name" value="EF-hand_5"/>
    <property type="match status" value="4"/>
</dbReference>
<dbReference type="Proteomes" id="UP001165423">
    <property type="component" value="Unassembled WGS sequence"/>
</dbReference>
<dbReference type="InterPro" id="IPR002048">
    <property type="entry name" value="EF_hand_dom"/>
</dbReference>
<protein>
    <recommendedName>
        <fullName evidence="2">peptidylprolyl isomerase</fullName>
        <ecNumber evidence="2">5.2.1.8</ecNumber>
    </recommendedName>
    <alternativeName>
        <fullName evidence="7">Rotamase</fullName>
    </alternativeName>
</protein>
<keyword evidence="12" id="KW-1185">Reference proteome</keyword>
<evidence type="ECO:0000256" key="6">
    <source>
        <dbReference type="ARBA" id="ARBA00023235"/>
    </source>
</evidence>
<accession>A0ABT0A728</accession>
<feature type="chain" id="PRO_5046978464" description="peptidylprolyl isomerase" evidence="9">
    <location>
        <begin position="25"/>
        <end position="245"/>
    </location>
</feature>
<keyword evidence="4" id="KW-0677">Repeat</keyword>
<evidence type="ECO:0000256" key="7">
    <source>
        <dbReference type="ARBA" id="ARBA00029569"/>
    </source>
</evidence>
<feature type="signal peptide" evidence="9">
    <location>
        <begin position="1"/>
        <end position="24"/>
    </location>
</feature>
<dbReference type="InterPro" id="IPR052273">
    <property type="entry name" value="PPIase_FKBP"/>
</dbReference>
<dbReference type="PANTHER" id="PTHR46222">
    <property type="entry name" value="PEPTIDYL-PROLYL CIS-TRANS ISOMERASE FKBP7/14"/>
    <property type="match status" value="1"/>
</dbReference>
<dbReference type="InterPro" id="IPR018247">
    <property type="entry name" value="EF_Hand_1_Ca_BS"/>
</dbReference>
<keyword evidence="3 9" id="KW-0732">Signal</keyword>
<feature type="region of interest" description="Disordered" evidence="8">
    <location>
        <begin position="45"/>
        <end position="74"/>
    </location>
</feature>
<feature type="domain" description="EF-hand" evidence="10">
    <location>
        <begin position="139"/>
        <end position="174"/>
    </location>
</feature>
<evidence type="ECO:0000256" key="5">
    <source>
        <dbReference type="ARBA" id="ARBA00023110"/>
    </source>
</evidence>
<evidence type="ECO:0000313" key="11">
    <source>
        <dbReference type="EMBL" id="MCJ0826767.1"/>
    </source>
</evidence>
<evidence type="ECO:0000313" key="12">
    <source>
        <dbReference type="Proteomes" id="UP001165423"/>
    </source>
</evidence>